<evidence type="ECO:0000313" key="2">
    <source>
        <dbReference type="EMBL" id="OGY26932.1"/>
    </source>
</evidence>
<evidence type="ECO:0000313" key="3">
    <source>
        <dbReference type="Proteomes" id="UP000176389"/>
    </source>
</evidence>
<proteinExistence type="predicted"/>
<dbReference type="EMBL" id="MHCS01000007">
    <property type="protein sequence ID" value="OGY26932.1"/>
    <property type="molecule type" value="Genomic_DNA"/>
</dbReference>
<keyword evidence="1" id="KW-0472">Membrane</keyword>
<dbReference type="InterPro" id="IPR045584">
    <property type="entry name" value="Pilin-like"/>
</dbReference>
<dbReference type="NCBIfam" id="TIGR02532">
    <property type="entry name" value="IV_pilin_GFxxxE"/>
    <property type="match status" value="1"/>
</dbReference>
<keyword evidence="1" id="KW-1133">Transmembrane helix</keyword>
<sequence length="141" mass="15348">MLKSRGFTLVELIIVIAIISILVTMVIIAIDPIRVINDSRDTKKRSELNQVKTSLQLYFNENNRYPDPSEMGTGGSVPFVDTYMRQLPAEWATNYSYGSSGADYDAAVTLANPDTSDEASEANCTADGANGVGGDFWVCPD</sequence>
<dbReference type="SUPFAM" id="SSF54523">
    <property type="entry name" value="Pili subunits"/>
    <property type="match status" value="1"/>
</dbReference>
<evidence type="ECO:0000256" key="1">
    <source>
        <dbReference type="SAM" id="Phobius"/>
    </source>
</evidence>
<dbReference type="Pfam" id="PF07963">
    <property type="entry name" value="N_methyl"/>
    <property type="match status" value="1"/>
</dbReference>
<protein>
    <recommendedName>
        <fullName evidence="4">Type II secretion system protein GspG C-terminal domain-containing protein</fullName>
    </recommendedName>
</protein>
<name>A0A1G1WGU8_9BACT</name>
<dbReference type="Gene3D" id="3.30.700.10">
    <property type="entry name" value="Glycoprotein, Type 4 Pilin"/>
    <property type="match status" value="1"/>
</dbReference>
<dbReference type="Proteomes" id="UP000176389">
    <property type="component" value="Unassembled WGS sequence"/>
</dbReference>
<dbReference type="AlphaFoldDB" id="A0A1G1WGU8"/>
<gene>
    <name evidence="2" type="ORF">A2Z11_02625</name>
</gene>
<keyword evidence="1" id="KW-0812">Transmembrane</keyword>
<feature type="transmembrane region" description="Helical" evidence="1">
    <location>
        <begin position="12"/>
        <end position="36"/>
    </location>
</feature>
<dbReference type="PANTHER" id="PTHR30093">
    <property type="entry name" value="GENERAL SECRETION PATHWAY PROTEIN G"/>
    <property type="match status" value="1"/>
</dbReference>
<dbReference type="STRING" id="1802596.A2Z11_02625"/>
<accession>A0A1G1WGU8</accession>
<dbReference type="InterPro" id="IPR012902">
    <property type="entry name" value="N_methyl_site"/>
</dbReference>
<comment type="caution">
    <text evidence="2">The sequence shown here is derived from an EMBL/GenBank/DDBJ whole genome shotgun (WGS) entry which is preliminary data.</text>
</comment>
<organism evidence="2 3">
    <name type="scientific">Candidatus Woykebacteria bacterium RBG_16_43_9</name>
    <dbReference type="NCBI Taxonomy" id="1802596"/>
    <lineage>
        <taxon>Bacteria</taxon>
        <taxon>Candidatus Woykeibacteriota</taxon>
    </lineage>
</organism>
<reference evidence="2 3" key="1">
    <citation type="journal article" date="2016" name="Nat. Commun.">
        <title>Thousands of microbial genomes shed light on interconnected biogeochemical processes in an aquifer system.</title>
        <authorList>
            <person name="Anantharaman K."/>
            <person name="Brown C.T."/>
            <person name="Hug L.A."/>
            <person name="Sharon I."/>
            <person name="Castelle C.J."/>
            <person name="Probst A.J."/>
            <person name="Thomas B.C."/>
            <person name="Singh A."/>
            <person name="Wilkins M.J."/>
            <person name="Karaoz U."/>
            <person name="Brodie E.L."/>
            <person name="Williams K.H."/>
            <person name="Hubbard S.S."/>
            <person name="Banfield J.F."/>
        </authorList>
    </citation>
    <scope>NUCLEOTIDE SEQUENCE [LARGE SCALE GENOMIC DNA]</scope>
</reference>
<evidence type="ECO:0008006" key="4">
    <source>
        <dbReference type="Google" id="ProtNLM"/>
    </source>
</evidence>
<dbReference type="PROSITE" id="PS00409">
    <property type="entry name" value="PROKAR_NTER_METHYL"/>
    <property type="match status" value="1"/>
</dbReference>